<feature type="compositionally biased region" description="Low complexity" evidence="5">
    <location>
        <begin position="307"/>
        <end position="323"/>
    </location>
</feature>
<evidence type="ECO:0000256" key="2">
    <source>
        <dbReference type="ARBA" id="ARBA00022737"/>
    </source>
</evidence>
<reference evidence="7 8" key="1">
    <citation type="submission" date="2022-01" db="EMBL/GenBank/DDBJ databases">
        <title>A chromosomal length assembly of Cordylochernes scorpioides.</title>
        <authorList>
            <person name="Zeh D."/>
            <person name="Zeh J."/>
        </authorList>
    </citation>
    <scope>NUCLEOTIDE SEQUENCE [LARGE SCALE GENOMIC DNA]</scope>
    <source>
        <strain evidence="7">IN4F17</strain>
        <tissue evidence="7">Whole Body</tissue>
    </source>
</reference>
<feature type="domain" description="TRASH" evidence="6">
    <location>
        <begin position="419"/>
        <end position="455"/>
    </location>
</feature>
<feature type="compositionally biased region" description="Low complexity" evidence="5">
    <location>
        <begin position="31"/>
        <end position="49"/>
    </location>
</feature>
<feature type="compositionally biased region" description="Basic and acidic residues" evidence="5">
    <location>
        <begin position="130"/>
        <end position="149"/>
    </location>
</feature>
<feature type="compositionally biased region" description="Low complexity" evidence="5">
    <location>
        <begin position="64"/>
        <end position="81"/>
    </location>
</feature>
<feature type="compositionally biased region" description="Polar residues" evidence="5">
    <location>
        <begin position="165"/>
        <end position="175"/>
    </location>
</feature>
<feature type="domain" description="TRASH" evidence="6">
    <location>
        <begin position="459"/>
        <end position="498"/>
    </location>
</feature>
<feature type="compositionally biased region" description="Low complexity" evidence="5">
    <location>
        <begin position="151"/>
        <end position="164"/>
    </location>
</feature>
<sequence>MDKSAKMDLKTEPLADSSSIFLEGRGDSFDSFKSSNSSSRVVNNPESPSDSQDSKPGNSTAPTSFHSSLVSSSVDSNNKNNCQIVDCSSSQGSGNSSQNDAQLGTSQDILPASQVSCSLDNPEQGAEVTSQKEEEKAADSTHNGSKEDLCDSNNVQNVQQNSDSPTPEQPTSEEQSIPAVKEQVEQPSSNSAEEPSNISCSVDAEKPSTSACNGGSGVTTRQRKRKKSSKVEEEKGSGDEKDSSNPMDADSCTTNGTQKATGEISSTQLDEPSSEEAASKKMKNDHSECSSSTSAKQNEQDSKPVKSPSSTSQDSTDTVRSSTESSSKKEARSCAECKASKGLKYQVLFQGRTRFLCSDNCFKAFREKQKLAPSVTEKCRQCKSDVKSPGYMTPSGDGSVCSEKCLKEEMRHQLERLQCNHCHKSETLSQRQHTLVWEGMVFCNEQCLGKFQQVMGATCTYCKSPVPSTSLGKYCVRFGMDVHQFCLGRCLDNFKKGLKVCSFCQLDINNNKSAFLAPVGDKGQFRDFCSQDCLASYEKINGLKQRKQNCSVCDVQTDNIVLVTHKNLEYRLCGDLCIASFRHKNKLTSSICDTCSSFFKPQKEKTSTFVPCPDLVKNLCSRNCMSLYVLNHRKIMPCNWCKVKKYNFDMVQTLSETGGQQLFCSLNCLALFKASVPASVSQMITCEQCSNTGPAQYHLTMSDASMRNFCSYPCVLAFQSKYSGQQQPSPATPVISSVRSLAQNNSPVIAAPSKIIREVLIKPNPPKILKNKSTLCKPIMQSKSSTCKPSISHKASQTDGAVNGILPIPVPIFMPVPVHMFNRAVPTPFPFPVPQPVPIFLPTTQRTQQQILAKIKELAEGESLTSDHIFLLNAIKHSPRFYSGALLSMYMAETGIDLNQEITTTLKLCRQPVVTLVRMGLTSIRI</sequence>
<feature type="domain" description="TRASH" evidence="6">
    <location>
        <begin position="379"/>
        <end position="414"/>
    </location>
</feature>
<feature type="compositionally biased region" description="Basic and acidic residues" evidence="5">
    <location>
        <begin position="1"/>
        <end position="13"/>
    </location>
</feature>
<dbReference type="InterPro" id="IPR011017">
    <property type="entry name" value="TRASH_dom"/>
</dbReference>
<evidence type="ECO:0000256" key="3">
    <source>
        <dbReference type="ARBA" id="ARBA00022771"/>
    </source>
</evidence>
<evidence type="ECO:0000256" key="5">
    <source>
        <dbReference type="SAM" id="MobiDB-lite"/>
    </source>
</evidence>
<name>A0ABY6KFP7_9ARAC</name>
<feature type="domain" description="TRASH" evidence="6">
    <location>
        <begin position="334"/>
        <end position="369"/>
    </location>
</feature>
<dbReference type="Pfam" id="PF06467">
    <property type="entry name" value="zf-FCS"/>
    <property type="match status" value="3"/>
</dbReference>
<keyword evidence="2" id="KW-0677">Repeat</keyword>
<keyword evidence="4" id="KW-0862">Zinc</keyword>
<feature type="domain" description="TRASH" evidence="6">
    <location>
        <begin position="638"/>
        <end position="676"/>
    </location>
</feature>
<evidence type="ECO:0000313" key="7">
    <source>
        <dbReference type="EMBL" id="UYV67239.1"/>
    </source>
</evidence>
<organism evidence="7 8">
    <name type="scientific">Cordylochernes scorpioides</name>
    <dbReference type="NCBI Taxonomy" id="51811"/>
    <lineage>
        <taxon>Eukaryota</taxon>
        <taxon>Metazoa</taxon>
        <taxon>Ecdysozoa</taxon>
        <taxon>Arthropoda</taxon>
        <taxon>Chelicerata</taxon>
        <taxon>Arachnida</taxon>
        <taxon>Pseudoscorpiones</taxon>
        <taxon>Cheliferoidea</taxon>
        <taxon>Chernetidae</taxon>
        <taxon>Cordylochernes</taxon>
    </lineage>
</organism>
<feature type="region of interest" description="Disordered" evidence="5">
    <location>
        <begin position="1"/>
        <end position="325"/>
    </location>
</feature>
<dbReference type="EMBL" id="CP092867">
    <property type="protein sequence ID" value="UYV67239.1"/>
    <property type="molecule type" value="Genomic_DNA"/>
</dbReference>
<feature type="compositionally biased region" description="Low complexity" evidence="5">
    <location>
        <begin position="88"/>
        <end position="99"/>
    </location>
</feature>
<dbReference type="PANTHER" id="PTHR45736:SF1">
    <property type="entry name" value="WITHOUT CHILDREN, ISOFORM B"/>
    <property type="match status" value="1"/>
</dbReference>
<keyword evidence="8" id="KW-1185">Reference proteome</keyword>
<evidence type="ECO:0000259" key="6">
    <source>
        <dbReference type="SMART" id="SM00746"/>
    </source>
</evidence>
<feature type="compositionally biased region" description="Basic and acidic residues" evidence="5">
    <location>
        <begin position="277"/>
        <end position="288"/>
    </location>
</feature>
<feature type="compositionally biased region" description="Basic and acidic residues" evidence="5">
    <location>
        <begin position="229"/>
        <end position="243"/>
    </location>
</feature>
<keyword evidence="1" id="KW-0479">Metal-binding</keyword>
<feature type="domain" description="TRASH" evidence="6">
    <location>
        <begin position="686"/>
        <end position="722"/>
    </location>
</feature>
<proteinExistence type="predicted"/>
<feature type="domain" description="TRASH" evidence="6">
    <location>
        <begin position="592"/>
        <end position="632"/>
    </location>
</feature>
<feature type="compositionally biased region" description="Polar residues" evidence="5">
    <location>
        <begin position="251"/>
        <end position="271"/>
    </location>
</feature>
<accession>A0ABY6KFP7</accession>
<feature type="compositionally biased region" description="Polar residues" evidence="5">
    <location>
        <begin position="100"/>
        <end position="121"/>
    </location>
</feature>
<gene>
    <name evidence="7" type="ORF">LAZ67_5000014</name>
</gene>
<evidence type="ECO:0000256" key="4">
    <source>
        <dbReference type="ARBA" id="ARBA00022833"/>
    </source>
</evidence>
<dbReference type="Proteomes" id="UP001235939">
    <property type="component" value="Chromosome 05"/>
</dbReference>
<evidence type="ECO:0000313" key="8">
    <source>
        <dbReference type="Proteomes" id="UP001235939"/>
    </source>
</evidence>
<feature type="domain" description="TRASH" evidence="6">
    <location>
        <begin position="550"/>
        <end position="585"/>
    </location>
</feature>
<feature type="compositionally biased region" description="Polar residues" evidence="5">
    <location>
        <begin position="185"/>
        <end position="200"/>
    </location>
</feature>
<dbReference type="InterPro" id="IPR010507">
    <property type="entry name" value="Znf_MYM"/>
</dbReference>
<protein>
    <recommendedName>
        <fullName evidence="6">TRASH domain-containing protein</fullName>
    </recommendedName>
</protein>
<feature type="domain" description="TRASH" evidence="6">
    <location>
        <begin position="501"/>
        <end position="541"/>
    </location>
</feature>
<evidence type="ECO:0000256" key="1">
    <source>
        <dbReference type="ARBA" id="ARBA00022723"/>
    </source>
</evidence>
<dbReference type="SMART" id="SM00746">
    <property type="entry name" value="TRASH"/>
    <property type="match status" value="9"/>
</dbReference>
<keyword evidence="3" id="KW-0863">Zinc-finger</keyword>
<dbReference type="PANTHER" id="PTHR45736">
    <property type="entry name" value="ZINC FINGER MYM-TYPE PROTEIN"/>
    <property type="match status" value="1"/>
</dbReference>
<feature type="compositionally biased region" description="Polar residues" evidence="5">
    <location>
        <begin position="50"/>
        <end position="63"/>
    </location>
</feature>
<dbReference type="InterPro" id="IPR051284">
    <property type="entry name" value="ZnF_MYMT-QRICH1"/>
</dbReference>